<dbReference type="GO" id="GO:0015293">
    <property type="term" value="F:symporter activity"/>
    <property type="evidence" value="ECO:0007669"/>
    <property type="project" value="TreeGrafter"/>
</dbReference>
<accession>A0A553PQE1</accession>
<evidence type="ECO:0000256" key="12">
    <source>
        <dbReference type="SAM" id="MobiDB-lite"/>
    </source>
</evidence>
<feature type="transmembrane region" description="Helical" evidence="13">
    <location>
        <begin position="89"/>
        <end position="110"/>
    </location>
</feature>
<evidence type="ECO:0000256" key="10">
    <source>
        <dbReference type="ARBA" id="ARBA00023201"/>
    </source>
</evidence>
<feature type="transmembrane region" description="Helical" evidence="13">
    <location>
        <begin position="397"/>
        <end position="418"/>
    </location>
</feature>
<evidence type="ECO:0000313" key="15">
    <source>
        <dbReference type="Proteomes" id="UP000318571"/>
    </source>
</evidence>
<dbReference type="PANTHER" id="PTHR42985">
    <property type="entry name" value="SODIUM-COUPLED MONOCARBOXYLATE TRANSPORTER"/>
    <property type="match status" value="1"/>
</dbReference>
<evidence type="ECO:0000256" key="7">
    <source>
        <dbReference type="ARBA" id="ARBA00023053"/>
    </source>
</evidence>
<keyword evidence="7" id="KW-0915">Sodium</keyword>
<evidence type="ECO:0000256" key="2">
    <source>
        <dbReference type="ARBA" id="ARBA00006434"/>
    </source>
</evidence>
<keyword evidence="5 13" id="KW-0812">Transmembrane</keyword>
<evidence type="ECO:0000313" key="14">
    <source>
        <dbReference type="EMBL" id="TRY79908.1"/>
    </source>
</evidence>
<evidence type="ECO:0000256" key="9">
    <source>
        <dbReference type="ARBA" id="ARBA00023136"/>
    </source>
</evidence>
<feature type="transmembrane region" description="Helical" evidence="13">
    <location>
        <begin position="222"/>
        <end position="241"/>
    </location>
</feature>
<gene>
    <name evidence="14" type="ORF">TCAL_12771</name>
</gene>
<dbReference type="Proteomes" id="UP000318571">
    <property type="component" value="Chromosome 6"/>
</dbReference>
<dbReference type="PANTHER" id="PTHR42985:SF39">
    <property type="entry name" value="GH10366P"/>
    <property type="match status" value="1"/>
</dbReference>
<dbReference type="OMA" id="GFFSHTM"/>
<name>A0A553PQE1_TIGCA</name>
<evidence type="ECO:0000256" key="3">
    <source>
        <dbReference type="ARBA" id="ARBA00022448"/>
    </source>
</evidence>
<dbReference type="CDD" id="cd11492">
    <property type="entry name" value="SLC5sbd_NIS-SMVT"/>
    <property type="match status" value="1"/>
</dbReference>
<feature type="region of interest" description="Disordered" evidence="12">
    <location>
        <begin position="577"/>
        <end position="606"/>
    </location>
</feature>
<keyword evidence="4" id="KW-1003">Cell membrane</keyword>
<dbReference type="EMBL" id="VCGU01000002">
    <property type="protein sequence ID" value="TRY79908.1"/>
    <property type="molecule type" value="Genomic_DNA"/>
</dbReference>
<comment type="caution">
    <text evidence="14">The sequence shown here is derived from an EMBL/GenBank/DDBJ whole genome shotgun (WGS) entry which is preliminary data.</text>
</comment>
<dbReference type="GO" id="GO:0006814">
    <property type="term" value="P:sodium ion transport"/>
    <property type="evidence" value="ECO:0007669"/>
    <property type="project" value="UniProtKB-KW"/>
</dbReference>
<organism evidence="14 15">
    <name type="scientific">Tigriopus californicus</name>
    <name type="common">Marine copepod</name>
    <dbReference type="NCBI Taxonomy" id="6832"/>
    <lineage>
        <taxon>Eukaryota</taxon>
        <taxon>Metazoa</taxon>
        <taxon>Ecdysozoa</taxon>
        <taxon>Arthropoda</taxon>
        <taxon>Crustacea</taxon>
        <taxon>Multicrustacea</taxon>
        <taxon>Hexanauplia</taxon>
        <taxon>Copepoda</taxon>
        <taxon>Harpacticoida</taxon>
        <taxon>Harpacticidae</taxon>
        <taxon>Tigriopus</taxon>
    </lineage>
</organism>
<dbReference type="AlphaFoldDB" id="A0A553PQE1"/>
<dbReference type="Gene3D" id="1.20.1730.10">
    <property type="entry name" value="Sodium/glucose cotransporter"/>
    <property type="match status" value="1"/>
</dbReference>
<keyword evidence="9 13" id="KW-0472">Membrane</keyword>
<evidence type="ECO:0000256" key="8">
    <source>
        <dbReference type="ARBA" id="ARBA00023065"/>
    </source>
</evidence>
<dbReference type="InterPro" id="IPR051163">
    <property type="entry name" value="Sodium:Solute_Symporter_SSF"/>
</dbReference>
<keyword evidence="8" id="KW-0406">Ion transport</keyword>
<reference evidence="14 15" key="1">
    <citation type="journal article" date="2018" name="Nat. Ecol. Evol.">
        <title>Genomic signatures of mitonuclear coevolution across populations of Tigriopus californicus.</title>
        <authorList>
            <person name="Barreto F.S."/>
            <person name="Watson E.T."/>
            <person name="Lima T.G."/>
            <person name="Willett C.S."/>
            <person name="Edmands S."/>
            <person name="Li W."/>
            <person name="Burton R.S."/>
        </authorList>
    </citation>
    <scope>NUCLEOTIDE SEQUENCE [LARGE SCALE GENOMIC DNA]</scope>
    <source>
        <strain evidence="14 15">San Diego</strain>
    </source>
</reference>
<dbReference type="GO" id="GO:0005886">
    <property type="term" value="C:plasma membrane"/>
    <property type="evidence" value="ECO:0007669"/>
    <property type="project" value="UniProtKB-SubCell"/>
</dbReference>
<evidence type="ECO:0000256" key="11">
    <source>
        <dbReference type="RuleBase" id="RU362091"/>
    </source>
</evidence>
<feature type="compositionally biased region" description="Acidic residues" evidence="12">
    <location>
        <begin position="596"/>
        <end position="606"/>
    </location>
</feature>
<feature type="transmembrane region" description="Helical" evidence="13">
    <location>
        <begin position="324"/>
        <end position="348"/>
    </location>
</feature>
<proteinExistence type="inferred from homology"/>
<feature type="transmembrane region" description="Helical" evidence="13">
    <location>
        <begin position="425"/>
        <end position="443"/>
    </location>
</feature>
<evidence type="ECO:0000256" key="6">
    <source>
        <dbReference type="ARBA" id="ARBA00022989"/>
    </source>
</evidence>
<evidence type="ECO:0000256" key="1">
    <source>
        <dbReference type="ARBA" id="ARBA00004651"/>
    </source>
</evidence>
<feature type="transmembrane region" description="Helical" evidence="13">
    <location>
        <begin position="21"/>
        <end position="40"/>
    </location>
</feature>
<dbReference type="PROSITE" id="PS50283">
    <property type="entry name" value="NA_SOLUT_SYMP_3"/>
    <property type="match status" value="1"/>
</dbReference>
<comment type="similarity">
    <text evidence="2 11">Belongs to the sodium:solute symporter (SSF) (TC 2.A.21) family.</text>
</comment>
<keyword evidence="10" id="KW-0739">Sodium transport</keyword>
<dbReference type="NCBIfam" id="TIGR00813">
    <property type="entry name" value="sss"/>
    <property type="match status" value="1"/>
</dbReference>
<evidence type="ECO:0008006" key="16">
    <source>
        <dbReference type="Google" id="ProtNLM"/>
    </source>
</evidence>
<keyword evidence="3" id="KW-0813">Transport</keyword>
<protein>
    <recommendedName>
        <fullName evidence="16">Sodium-coupled monocarboxylate transporter 1</fullName>
    </recommendedName>
</protein>
<feature type="transmembrane region" description="Helical" evidence="13">
    <location>
        <begin position="60"/>
        <end position="77"/>
    </location>
</feature>
<feature type="compositionally biased region" description="Polar residues" evidence="12">
    <location>
        <begin position="577"/>
        <end position="592"/>
    </location>
</feature>
<feature type="transmembrane region" description="Helical" evidence="13">
    <location>
        <begin position="262"/>
        <end position="287"/>
    </location>
</feature>
<dbReference type="InterPro" id="IPR001734">
    <property type="entry name" value="Na/solute_symporter"/>
</dbReference>
<feature type="transmembrane region" description="Helical" evidence="13">
    <location>
        <begin position="122"/>
        <end position="139"/>
    </location>
</feature>
<sequence>MADVLLNTREELIEKFGWEEYVVFVLMLLISALIGVFFWIKGQNSNSDFIMGGKSMGVLPMTMSLVASFMSAITLLGTPAEMYVFGTHYVVLVLSYPLVMAAAAHFYLPVFYKLDVSTSYEVLYMAIVVYTPALALSQITGFQVDLACAIIFLVCIFYTVIGGIKAVMWTDTFQAAMMFGSFLAVIIKGNYDAGGTFKVFDSNYQTSRIELFDFSMDMTQRHTVWAMIIGGYFTWISIYGINQTQVQRYLSVPRKEMAVKAIWLNGLGIGSLLMMCAYAGLVVFAYYDEAQCDPIKAKQVETKDQIFPLFVMQVMGDIPCIPGLFVAGVFSGALSTVSSGLNSLAAVVLKDFVMNGCVNNLSNKSEMILTRGLAVGFGVTSYLVVFLVKYLPGVLEAALGIFGIVGGPVLGAFTLGMFVPWCNSIGAFVGMLTSLVFTMWIGFGQTAAKNFGTYSVAGKATTIDGCPSDWFNETSTSAESQTNAPEISDNGFTHLIVYEISYMWFSAIACMFCVVVGIIVSFLSQPQDPRLLNPDLISPWFKRIFGFWPAFITDRVNAIDIGTEYIPSKKESILKSRQIQHSPTEAQLTGSANEAYEMEDEEFKKA</sequence>
<feature type="transmembrane region" description="Helical" evidence="13">
    <location>
        <begin position="368"/>
        <end position="391"/>
    </location>
</feature>
<dbReference type="Pfam" id="PF00474">
    <property type="entry name" value="SSF"/>
    <property type="match status" value="1"/>
</dbReference>
<feature type="transmembrane region" description="Helical" evidence="13">
    <location>
        <begin position="502"/>
        <end position="523"/>
    </location>
</feature>
<evidence type="ECO:0000256" key="13">
    <source>
        <dbReference type="SAM" id="Phobius"/>
    </source>
</evidence>
<dbReference type="InterPro" id="IPR038377">
    <property type="entry name" value="Na/Glc_symporter_sf"/>
</dbReference>
<feature type="transmembrane region" description="Helical" evidence="13">
    <location>
        <begin position="146"/>
        <end position="169"/>
    </location>
</feature>
<keyword evidence="6 13" id="KW-1133">Transmembrane helix</keyword>
<evidence type="ECO:0000256" key="5">
    <source>
        <dbReference type="ARBA" id="ARBA00022692"/>
    </source>
</evidence>
<keyword evidence="15" id="KW-1185">Reference proteome</keyword>
<comment type="subcellular location">
    <subcellularLocation>
        <location evidence="1">Cell membrane</location>
        <topology evidence="1">Multi-pass membrane protein</topology>
    </subcellularLocation>
</comment>
<dbReference type="STRING" id="6832.A0A553PQE1"/>
<evidence type="ECO:0000256" key="4">
    <source>
        <dbReference type="ARBA" id="ARBA00022475"/>
    </source>
</evidence>